<feature type="transmembrane region" description="Helical" evidence="1">
    <location>
        <begin position="52"/>
        <end position="77"/>
    </location>
</feature>
<proteinExistence type="predicted"/>
<dbReference type="AlphaFoldDB" id="A0A382S6T1"/>
<accession>A0A382S6T1</accession>
<feature type="transmembrane region" description="Helical" evidence="1">
    <location>
        <begin position="89"/>
        <end position="109"/>
    </location>
</feature>
<organism evidence="2">
    <name type="scientific">marine metagenome</name>
    <dbReference type="NCBI Taxonomy" id="408172"/>
    <lineage>
        <taxon>unclassified sequences</taxon>
        <taxon>metagenomes</taxon>
        <taxon>ecological metagenomes</taxon>
    </lineage>
</organism>
<feature type="transmembrane region" description="Helical" evidence="1">
    <location>
        <begin position="129"/>
        <end position="150"/>
    </location>
</feature>
<evidence type="ECO:0000313" key="2">
    <source>
        <dbReference type="EMBL" id="SVD05620.1"/>
    </source>
</evidence>
<evidence type="ECO:0000256" key="1">
    <source>
        <dbReference type="SAM" id="Phobius"/>
    </source>
</evidence>
<keyword evidence="1" id="KW-1133">Transmembrane helix</keyword>
<reference evidence="2" key="1">
    <citation type="submission" date="2018-05" db="EMBL/GenBank/DDBJ databases">
        <authorList>
            <person name="Lanie J.A."/>
            <person name="Ng W.-L."/>
            <person name="Kazmierczak K.M."/>
            <person name="Andrzejewski T.M."/>
            <person name="Davidsen T.M."/>
            <person name="Wayne K.J."/>
            <person name="Tettelin H."/>
            <person name="Glass J.I."/>
            <person name="Rusch D."/>
            <person name="Podicherti R."/>
            <person name="Tsui H.-C.T."/>
            <person name="Winkler M.E."/>
        </authorList>
    </citation>
    <scope>NUCLEOTIDE SEQUENCE</scope>
</reference>
<feature type="non-terminal residue" evidence="2">
    <location>
        <position position="156"/>
    </location>
</feature>
<dbReference type="InterPro" id="IPR003744">
    <property type="entry name" value="YhhQ"/>
</dbReference>
<dbReference type="EMBL" id="UINC01126867">
    <property type="protein sequence ID" value="SVD05620.1"/>
    <property type="molecule type" value="Genomic_DNA"/>
</dbReference>
<feature type="transmembrane region" description="Helical" evidence="1">
    <location>
        <begin position="12"/>
        <end position="32"/>
    </location>
</feature>
<sequence length="156" mass="17517">MEKNGNVEVQNRLYLILSGIFIASLVSSNLIFQKFFFWTPFEFLHQEGGSGLFSWLSTCTFELSVGILPYPITFLVTDIISEIYGRNKANQVVMSGFIASIFIMVIVLLGDMASATDWSPVSNETFHDVFGLFGPAVFASMTAYLIAQFIDIRMFH</sequence>
<name>A0A382S6T1_9ZZZZ</name>
<dbReference type="PANTHER" id="PTHR34300:SF2">
    <property type="entry name" value="QUEUOSINE PRECURSOR TRANSPORTER-RELATED"/>
    <property type="match status" value="1"/>
</dbReference>
<keyword evidence="1" id="KW-0812">Transmembrane</keyword>
<dbReference type="NCBIfam" id="TIGR00697">
    <property type="entry name" value="queuosine precursor transporter"/>
    <property type="match status" value="1"/>
</dbReference>
<dbReference type="PANTHER" id="PTHR34300">
    <property type="entry name" value="QUEUOSINE PRECURSOR TRANSPORTER-RELATED"/>
    <property type="match status" value="1"/>
</dbReference>
<protein>
    <submittedName>
        <fullName evidence="2">Uncharacterized protein</fullName>
    </submittedName>
</protein>
<keyword evidence="1" id="KW-0472">Membrane</keyword>
<dbReference type="Pfam" id="PF02592">
    <property type="entry name" value="Vut_1"/>
    <property type="match status" value="1"/>
</dbReference>
<gene>
    <name evidence="2" type="ORF">METZ01_LOCUS358474</name>
</gene>